<dbReference type="EMBL" id="JACJUD010000003">
    <property type="protein sequence ID" value="MBB2495372.1"/>
    <property type="molecule type" value="Genomic_DNA"/>
</dbReference>
<keyword evidence="2" id="KW-1185">Reference proteome</keyword>
<dbReference type="Proteomes" id="UP000542720">
    <property type="component" value="Unassembled WGS sequence"/>
</dbReference>
<dbReference type="Gene3D" id="6.10.280.50">
    <property type="match status" value="1"/>
</dbReference>
<organism evidence="1 2">
    <name type="scientific">Aquipseudomonas ullengensis</name>
    <dbReference type="NCBI Taxonomy" id="2759166"/>
    <lineage>
        <taxon>Bacteria</taxon>
        <taxon>Pseudomonadati</taxon>
        <taxon>Pseudomonadota</taxon>
        <taxon>Gammaproteobacteria</taxon>
        <taxon>Pseudomonadales</taxon>
        <taxon>Pseudomonadaceae</taxon>
        <taxon>Aquipseudomonas</taxon>
    </lineage>
</organism>
<dbReference type="AlphaFoldDB" id="A0A7W4LLJ1"/>
<evidence type="ECO:0000313" key="1">
    <source>
        <dbReference type="EMBL" id="MBB2495372.1"/>
    </source>
</evidence>
<dbReference type="RefSeq" id="WP_183088925.1">
    <property type="nucleotide sequence ID" value="NZ_JACJUD010000003.1"/>
</dbReference>
<reference evidence="1 2" key="1">
    <citation type="submission" date="2020-08" db="EMBL/GenBank/DDBJ databases">
        <authorList>
            <person name="Kim C.M."/>
        </authorList>
    </citation>
    <scope>NUCLEOTIDE SEQUENCE [LARGE SCALE GENOMIC DNA]</scope>
    <source>
        <strain evidence="1 2">UL070</strain>
    </source>
</reference>
<dbReference type="InterPro" id="IPR007420">
    <property type="entry name" value="DUF465"/>
</dbReference>
<sequence length="93" mass="11026">MKSQRQLVPQEFSELRMEMQRMRQRDSHFAYLVEQFDALDARLERAESGMERIDELSLGRLKRSRQVYRDTLAHHFKRATEQCCGCGKACSSR</sequence>
<name>A0A7W4LLJ1_9GAMM</name>
<dbReference type="InterPro" id="IPR038444">
    <property type="entry name" value="DUF465_sf"/>
</dbReference>
<protein>
    <submittedName>
        <fullName evidence="1">DUF465 domain-containing protein</fullName>
    </submittedName>
</protein>
<comment type="caution">
    <text evidence="1">The sequence shown here is derived from an EMBL/GenBank/DDBJ whole genome shotgun (WGS) entry which is preliminary data.</text>
</comment>
<gene>
    <name evidence="1" type="ORF">H3H51_10110</name>
</gene>
<dbReference type="Pfam" id="PF04325">
    <property type="entry name" value="DUF465"/>
    <property type="match status" value="1"/>
</dbReference>
<accession>A0A7W4LLJ1</accession>
<evidence type="ECO:0000313" key="2">
    <source>
        <dbReference type="Proteomes" id="UP000542720"/>
    </source>
</evidence>
<proteinExistence type="predicted"/>